<protein>
    <submittedName>
        <fullName evidence="1">Uncharacterized protein</fullName>
    </submittedName>
</protein>
<dbReference type="eggNOG" id="ENOG50311YG">
    <property type="taxonomic scope" value="Bacteria"/>
</dbReference>
<proteinExistence type="predicted"/>
<sequence length="72" mass="7969">MRFISTLRAAWHLRQANRALEEANALQAAADACRARAERRMAQAGRLLARAPRPASPPLMAALAHLWVRRAA</sequence>
<gene>
    <name evidence="1" type="ordered locus">Mnod_6010</name>
</gene>
<dbReference type="EMBL" id="CP001349">
    <property type="protein sequence ID" value="ACL60837.1"/>
    <property type="molecule type" value="Genomic_DNA"/>
</dbReference>
<organism evidence="1 2">
    <name type="scientific">Methylobacterium nodulans (strain LMG 21967 / CNCM I-2342 / ORS 2060)</name>
    <dbReference type="NCBI Taxonomy" id="460265"/>
    <lineage>
        <taxon>Bacteria</taxon>
        <taxon>Pseudomonadati</taxon>
        <taxon>Pseudomonadota</taxon>
        <taxon>Alphaproteobacteria</taxon>
        <taxon>Hyphomicrobiales</taxon>
        <taxon>Methylobacteriaceae</taxon>
        <taxon>Methylobacterium</taxon>
    </lineage>
</organism>
<dbReference type="RefSeq" id="WP_015932431.1">
    <property type="nucleotide sequence ID" value="NC_011894.1"/>
</dbReference>
<keyword evidence="2" id="KW-1185">Reference proteome</keyword>
<evidence type="ECO:0000313" key="2">
    <source>
        <dbReference type="Proteomes" id="UP000008207"/>
    </source>
</evidence>
<name>B8ITX9_METNO</name>
<reference evidence="1 2" key="1">
    <citation type="submission" date="2009-01" db="EMBL/GenBank/DDBJ databases">
        <title>Complete sequence of chromosome of Methylobacterium nodulans ORS 2060.</title>
        <authorList>
            <consortium name="US DOE Joint Genome Institute"/>
            <person name="Lucas S."/>
            <person name="Copeland A."/>
            <person name="Lapidus A."/>
            <person name="Glavina del Rio T."/>
            <person name="Dalin E."/>
            <person name="Tice H."/>
            <person name="Bruce D."/>
            <person name="Goodwin L."/>
            <person name="Pitluck S."/>
            <person name="Sims D."/>
            <person name="Brettin T."/>
            <person name="Detter J.C."/>
            <person name="Han C."/>
            <person name="Larimer F."/>
            <person name="Land M."/>
            <person name="Hauser L."/>
            <person name="Kyrpides N."/>
            <person name="Ivanova N."/>
            <person name="Marx C.J."/>
            <person name="Richardson P."/>
        </authorList>
    </citation>
    <scope>NUCLEOTIDE SEQUENCE [LARGE SCALE GENOMIC DNA]</scope>
    <source>
        <strain evidence="2">LMG 21967 / CNCM I-2342 / ORS 2060</strain>
    </source>
</reference>
<accession>B8ITX9</accession>
<dbReference type="AlphaFoldDB" id="B8ITX9"/>
<dbReference type="KEGG" id="mno:Mnod_6010"/>
<dbReference type="STRING" id="460265.Mnod_6010"/>
<dbReference type="HOGENOM" id="CLU_2717760_0_0_5"/>
<dbReference type="Proteomes" id="UP000008207">
    <property type="component" value="Chromosome"/>
</dbReference>
<evidence type="ECO:0000313" key="1">
    <source>
        <dbReference type="EMBL" id="ACL60837.1"/>
    </source>
</evidence>